<sequence>MLLTAHSEKWADNERIPRTTLAATLFCIPNSHIFAIENSIFWRTLQGAAGRASSSPVSAVCPENPSSGYRHLGDNRGDDHHALAATPLSNVLECLYFSTPNCRSGLDWHVLHSKMHERLLDTLSGSFEALRCLGPFICLLKA</sequence>
<protein>
    <submittedName>
        <fullName evidence="1">Uncharacterized protein</fullName>
    </submittedName>
</protein>
<organism evidence="1 2">
    <name type="scientific">Cudoniella acicularis</name>
    <dbReference type="NCBI Taxonomy" id="354080"/>
    <lineage>
        <taxon>Eukaryota</taxon>
        <taxon>Fungi</taxon>
        <taxon>Dikarya</taxon>
        <taxon>Ascomycota</taxon>
        <taxon>Pezizomycotina</taxon>
        <taxon>Leotiomycetes</taxon>
        <taxon>Helotiales</taxon>
        <taxon>Tricladiaceae</taxon>
        <taxon>Cudoniella</taxon>
    </lineage>
</organism>
<reference evidence="1 2" key="1">
    <citation type="submission" date="2020-03" db="EMBL/GenBank/DDBJ databases">
        <title>Draft Genome Sequence of Cudoniella acicularis.</title>
        <authorList>
            <person name="Buettner E."/>
            <person name="Kellner H."/>
        </authorList>
    </citation>
    <scope>NUCLEOTIDE SEQUENCE [LARGE SCALE GENOMIC DNA]</scope>
    <source>
        <strain evidence="1 2">DSM 108380</strain>
    </source>
</reference>
<comment type="caution">
    <text evidence="1">The sequence shown here is derived from an EMBL/GenBank/DDBJ whole genome shotgun (WGS) entry which is preliminary data.</text>
</comment>
<name>A0A8H4VJ51_9HELO</name>
<proteinExistence type="predicted"/>
<gene>
    <name evidence="1" type="ORF">G7Y89_g15799</name>
</gene>
<evidence type="ECO:0000313" key="2">
    <source>
        <dbReference type="Proteomes" id="UP000566819"/>
    </source>
</evidence>
<keyword evidence="2" id="KW-1185">Reference proteome</keyword>
<dbReference type="EMBL" id="JAAMPI010002707">
    <property type="protein sequence ID" value="KAF4609824.1"/>
    <property type="molecule type" value="Genomic_DNA"/>
</dbReference>
<dbReference type="AlphaFoldDB" id="A0A8H4VJ51"/>
<dbReference type="Proteomes" id="UP000566819">
    <property type="component" value="Unassembled WGS sequence"/>
</dbReference>
<accession>A0A8H4VJ51</accession>
<evidence type="ECO:0000313" key="1">
    <source>
        <dbReference type="EMBL" id="KAF4609824.1"/>
    </source>
</evidence>